<keyword evidence="2" id="KW-0862">Zinc</keyword>
<dbReference type="PATRIC" id="fig|907348.3.peg.1527"/>
<name>H7EKU8_9SPIR</name>
<protein>
    <recommendedName>
        <fullName evidence="3">Deacetylase sirtuin-type domain-containing protein</fullName>
    </recommendedName>
</protein>
<proteinExistence type="predicted"/>
<dbReference type="STRING" id="907348.TresaDRAFT_0962"/>
<gene>
    <name evidence="4" type="ORF">TresaDRAFT_0962</name>
</gene>
<evidence type="ECO:0000313" key="5">
    <source>
        <dbReference type="Proteomes" id="UP000003571"/>
    </source>
</evidence>
<dbReference type="RefSeq" id="WP_002704364.1">
    <property type="nucleotide sequence ID" value="NZ_AGRW01000047.1"/>
</dbReference>
<evidence type="ECO:0000256" key="2">
    <source>
        <dbReference type="PROSITE-ProRule" id="PRU00236"/>
    </source>
</evidence>
<dbReference type="GO" id="GO:0046872">
    <property type="term" value="F:metal ion binding"/>
    <property type="evidence" value="ECO:0007669"/>
    <property type="project" value="UniProtKB-KW"/>
</dbReference>
<evidence type="ECO:0000259" key="3">
    <source>
        <dbReference type="PROSITE" id="PS50305"/>
    </source>
</evidence>
<dbReference type="Gene3D" id="3.40.50.1220">
    <property type="entry name" value="TPP-binding domain"/>
    <property type="match status" value="1"/>
</dbReference>
<comment type="caution">
    <text evidence="4">The sequence shown here is derived from an EMBL/GenBank/DDBJ whole genome shotgun (WGS) entry which is preliminary data.</text>
</comment>
<organism evidence="4 5">
    <name type="scientific">Treponema saccharophilum DSM 2985</name>
    <dbReference type="NCBI Taxonomy" id="907348"/>
    <lineage>
        <taxon>Bacteria</taxon>
        <taxon>Pseudomonadati</taxon>
        <taxon>Spirochaetota</taxon>
        <taxon>Spirochaetia</taxon>
        <taxon>Spirochaetales</taxon>
        <taxon>Treponemataceae</taxon>
        <taxon>Treponema</taxon>
    </lineage>
</organism>
<feature type="binding site" evidence="2">
    <location>
        <position position="191"/>
    </location>
    <ligand>
        <name>Zn(2+)</name>
        <dbReference type="ChEBI" id="CHEBI:29105"/>
    </ligand>
</feature>
<feature type="domain" description="Deacetylase sirtuin-type" evidence="3">
    <location>
        <begin position="1"/>
        <end position="293"/>
    </location>
</feature>
<sequence length="293" mass="33657">MSEIEKIKSVLENAEALVVGAGAGLSTSAGFTYSGERFEKYFADFQARYGFSDMYTGGFYPYKTLEEHWAYWSRYIMINRYMDATIPVYEELFELVKNKNYFVLTTNVDHCFQKAGFDKSRLFYTQGDYGLWQCSEPCHKKTYDNQLFVEKMVREQGFVIQDDGGLELPENGFEGIKMTVPSELVPRCPVCGKPMSMNLRADDTFVEDEGWNKAAGRYEDFLNENKYGKIVYLELGVGGNTPGIIKYPFWNMTYSNPKAKYICINKGEAVVPKEIENQSICVNNDIYEVLKEL</sequence>
<reference evidence="4 5" key="1">
    <citation type="submission" date="2011-09" db="EMBL/GenBank/DDBJ databases">
        <title>The draft genome of Treponema saccharophilum DSM 2985.</title>
        <authorList>
            <consortium name="US DOE Joint Genome Institute (JGI-PGF)"/>
            <person name="Lucas S."/>
            <person name="Copeland A."/>
            <person name="Lapidus A."/>
            <person name="Glavina del Rio T."/>
            <person name="Dalin E."/>
            <person name="Tice H."/>
            <person name="Bruce D."/>
            <person name="Goodwin L."/>
            <person name="Pitluck S."/>
            <person name="Peters L."/>
            <person name="Kyrpides N."/>
            <person name="Mavromatis K."/>
            <person name="Ivanova N."/>
            <person name="Markowitz V."/>
            <person name="Cheng J.-F."/>
            <person name="Hugenholtz P."/>
            <person name="Woyke T."/>
            <person name="Wu D."/>
            <person name="Gronow S."/>
            <person name="Wellnitz S."/>
            <person name="Brambilla E."/>
            <person name="Klenk H.-P."/>
            <person name="Eisen J.A."/>
        </authorList>
    </citation>
    <scope>NUCLEOTIDE SEQUENCE [LARGE SCALE GENOMIC DNA]</scope>
    <source>
        <strain evidence="4 5">DSM 2985</strain>
    </source>
</reference>
<dbReference type="AlphaFoldDB" id="H7EKU8"/>
<dbReference type="OrthoDB" id="394960at2"/>
<dbReference type="PROSITE" id="PS50305">
    <property type="entry name" value="SIRTUIN"/>
    <property type="match status" value="1"/>
</dbReference>
<feature type="binding site" evidence="2">
    <location>
        <position position="188"/>
    </location>
    <ligand>
        <name>Zn(2+)</name>
        <dbReference type="ChEBI" id="CHEBI:29105"/>
    </ligand>
</feature>
<evidence type="ECO:0000313" key="4">
    <source>
        <dbReference type="EMBL" id="EIC01673.1"/>
    </source>
</evidence>
<keyword evidence="5" id="KW-1185">Reference proteome</keyword>
<dbReference type="InterPro" id="IPR029035">
    <property type="entry name" value="DHS-like_NAD/FAD-binding_dom"/>
</dbReference>
<dbReference type="Proteomes" id="UP000003571">
    <property type="component" value="Unassembled WGS sequence"/>
</dbReference>
<feature type="binding site" evidence="2">
    <location>
        <position position="134"/>
    </location>
    <ligand>
        <name>Zn(2+)</name>
        <dbReference type="ChEBI" id="CHEBI:29105"/>
    </ligand>
</feature>
<keyword evidence="1" id="KW-0520">NAD</keyword>
<comment type="caution">
    <text evidence="2">Lacks conserved residue(s) required for the propagation of feature annotation.</text>
</comment>
<evidence type="ECO:0000256" key="1">
    <source>
        <dbReference type="ARBA" id="ARBA00023027"/>
    </source>
</evidence>
<keyword evidence="2" id="KW-0479">Metal-binding</keyword>
<dbReference type="InterPro" id="IPR026590">
    <property type="entry name" value="Ssirtuin_cat_dom"/>
</dbReference>
<feature type="binding site" evidence="2">
    <location>
        <position position="138"/>
    </location>
    <ligand>
        <name>Zn(2+)</name>
        <dbReference type="ChEBI" id="CHEBI:29105"/>
    </ligand>
</feature>
<dbReference type="eggNOG" id="COG0846">
    <property type="taxonomic scope" value="Bacteria"/>
</dbReference>
<accession>H7EKU8</accession>
<dbReference type="SUPFAM" id="SSF52467">
    <property type="entry name" value="DHS-like NAD/FAD-binding domain"/>
    <property type="match status" value="1"/>
</dbReference>
<dbReference type="EMBL" id="AGRW01000047">
    <property type="protein sequence ID" value="EIC01673.1"/>
    <property type="molecule type" value="Genomic_DNA"/>
</dbReference>